<evidence type="ECO:0000256" key="1">
    <source>
        <dbReference type="ARBA" id="ARBA00022737"/>
    </source>
</evidence>
<name>A0AAD4K1I9_9MUSC</name>
<dbReference type="FunFam" id="1.10.238.10:FF:000001">
    <property type="entry name" value="Calmodulin 1"/>
    <property type="match status" value="1"/>
</dbReference>
<dbReference type="EMBL" id="JAJJHW010002585">
    <property type="protein sequence ID" value="KAH8371875.1"/>
    <property type="molecule type" value="Genomic_DNA"/>
</dbReference>
<accession>A0AAD4K1I9</accession>
<feature type="domain" description="EF-hand" evidence="3">
    <location>
        <begin position="9"/>
        <end position="44"/>
    </location>
</feature>
<evidence type="ECO:0000256" key="2">
    <source>
        <dbReference type="ARBA" id="ARBA00022837"/>
    </source>
</evidence>
<dbReference type="PROSITE" id="PS50222">
    <property type="entry name" value="EF_HAND_2"/>
    <property type="match status" value="4"/>
</dbReference>
<dbReference type="Pfam" id="PF13499">
    <property type="entry name" value="EF-hand_7"/>
    <property type="match status" value="2"/>
</dbReference>
<dbReference type="SUPFAM" id="SSF47473">
    <property type="entry name" value="EF-hand"/>
    <property type="match status" value="1"/>
</dbReference>
<reference evidence="4" key="1">
    <citation type="journal article" date="2021" name="Mol. Ecol. Resour.">
        <title>Phylogenomic analyses of the genus Drosophila reveals genomic signals of climate adaptation.</title>
        <authorList>
            <person name="Li F."/>
            <person name="Rane R.V."/>
            <person name="Luria V."/>
            <person name="Xiong Z."/>
            <person name="Chen J."/>
            <person name="Li Z."/>
            <person name="Catullo R.A."/>
            <person name="Griffin P.C."/>
            <person name="Schiffer M."/>
            <person name="Pearce S."/>
            <person name="Lee S.F."/>
            <person name="McElroy K."/>
            <person name="Stocker A."/>
            <person name="Shirriffs J."/>
            <person name="Cockerell F."/>
            <person name="Coppin C."/>
            <person name="Sgro C.M."/>
            <person name="Karger A."/>
            <person name="Cain J.W."/>
            <person name="Weber J.A."/>
            <person name="Santpere G."/>
            <person name="Kirschner M.W."/>
            <person name="Hoffmann A.A."/>
            <person name="Oakeshott J.G."/>
            <person name="Zhang G."/>
        </authorList>
    </citation>
    <scope>NUCLEOTIDE SEQUENCE</scope>
    <source>
        <strain evidence="4">BGI-SZ-2011g</strain>
    </source>
</reference>
<feature type="domain" description="EF-hand" evidence="3">
    <location>
        <begin position="82"/>
        <end position="117"/>
    </location>
</feature>
<evidence type="ECO:0000313" key="5">
    <source>
        <dbReference type="Proteomes" id="UP001200034"/>
    </source>
</evidence>
<keyword evidence="2" id="KW-0106">Calcium</keyword>
<dbReference type="InterPro" id="IPR002048">
    <property type="entry name" value="EF_hand_dom"/>
</dbReference>
<feature type="domain" description="EF-hand" evidence="3">
    <location>
        <begin position="45"/>
        <end position="80"/>
    </location>
</feature>
<evidence type="ECO:0000259" key="3">
    <source>
        <dbReference type="PROSITE" id="PS50222"/>
    </source>
</evidence>
<dbReference type="SMART" id="SM00054">
    <property type="entry name" value="EFh"/>
    <property type="match status" value="4"/>
</dbReference>
<dbReference type="PANTHER" id="PTHR23048">
    <property type="entry name" value="MYOSIN LIGHT CHAIN 1, 3"/>
    <property type="match status" value="1"/>
</dbReference>
<feature type="non-terminal residue" evidence="4">
    <location>
        <position position="1"/>
    </location>
</feature>
<dbReference type="InterPro" id="IPR018247">
    <property type="entry name" value="EF_Hand_1_Ca_BS"/>
</dbReference>
<evidence type="ECO:0000313" key="4">
    <source>
        <dbReference type="EMBL" id="KAH8371875.1"/>
    </source>
</evidence>
<organism evidence="4 5">
    <name type="scientific">Drosophila rubida</name>
    <dbReference type="NCBI Taxonomy" id="30044"/>
    <lineage>
        <taxon>Eukaryota</taxon>
        <taxon>Metazoa</taxon>
        <taxon>Ecdysozoa</taxon>
        <taxon>Arthropoda</taxon>
        <taxon>Hexapoda</taxon>
        <taxon>Insecta</taxon>
        <taxon>Pterygota</taxon>
        <taxon>Neoptera</taxon>
        <taxon>Endopterygota</taxon>
        <taxon>Diptera</taxon>
        <taxon>Brachycera</taxon>
        <taxon>Muscomorpha</taxon>
        <taxon>Ephydroidea</taxon>
        <taxon>Drosophilidae</taxon>
        <taxon>Drosophila</taxon>
    </lineage>
</organism>
<dbReference type="GO" id="GO:0005509">
    <property type="term" value="F:calcium ion binding"/>
    <property type="evidence" value="ECO:0007669"/>
    <property type="project" value="InterPro"/>
</dbReference>
<dbReference type="AlphaFoldDB" id="A0AAD4K1I9"/>
<proteinExistence type="predicted"/>
<keyword evidence="5" id="KW-1185">Reference proteome</keyword>
<dbReference type="PROSITE" id="PS00018">
    <property type="entry name" value="EF_HAND_1"/>
    <property type="match status" value="2"/>
</dbReference>
<dbReference type="GO" id="GO:0016460">
    <property type="term" value="C:myosin II complex"/>
    <property type="evidence" value="ECO:0007669"/>
    <property type="project" value="TreeGrafter"/>
</dbReference>
<dbReference type="InterPro" id="IPR011992">
    <property type="entry name" value="EF-hand-dom_pair"/>
</dbReference>
<sequence>NSEMELTEKDREHFEWAFSLLIDDKDGYITQKELAGFVRSLGREADESQMNSMINEVDEDGNGFIDMDEFITALSRKLSGNLDDDEVRDAFRVFDKDNTGYISMDQLRIVLIDLDQPVSDEELDEMIRAYDQDGDGVLSFEEFVQMMTTR</sequence>
<gene>
    <name evidence="4" type="ORF">KR093_009211</name>
</gene>
<keyword evidence="1" id="KW-0677">Repeat</keyword>
<comment type="caution">
    <text evidence="4">The sequence shown here is derived from an EMBL/GenBank/DDBJ whole genome shotgun (WGS) entry which is preliminary data.</text>
</comment>
<dbReference type="CDD" id="cd00051">
    <property type="entry name" value="EFh"/>
    <property type="match status" value="2"/>
</dbReference>
<feature type="domain" description="EF-hand" evidence="3">
    <location>
        <begin position="118"/>
        <end position="150"/>
    </location>
</feature>
<protein>
    <recommendedName>
        <fullName evidence="3">EF-hand domain-containing protein</fullName>
    </recommendedName>
</protein>
<dbReference type="PANTHER" id="PTHR23048:SF59">
    <property type="entry name" value="EF-HAND SUPERFAMILY PROTEIN"/>
    <property type="match status" value="1"/>
</dbReference>
<dbReference type="Gene3D" id="1.10.238.10">
    <property type="entry name" value="EF-hand"/>
    <property type="match status" value="3"/>
</dbReference>
<dbReference type="InterPro" id="IPR050230">
    <property type="entry name" value="CALM/Myosin/TropC-like"/>
</dbReference>
<dbReference type="Proteomes" id="UP001200034">
    <property type="component" value="Unassembled WGS sequence"/>
</dbReference>